<comment type="caution">
    <text evidence="1">The sequence shown here is derived from an EMBL/GenBank/DDBJ whole genome shotgun (WGS) entry which is preliminary data.</text>
</comment>
<name>A0ABQ8JEF8_DERPT</name>
<reference evidence="1 2" key="1">
    <citation type="journal article" date="2018" name="J. Allergy Clin. Immunol.">
        <title>High-quality assembly of Dermatophagoides pteronyssinus genome and transcriptome reveals a wide range of novel allergens.</title>
        <authorList>
            <person name="Liu X.Y."/>
            <person name="Yang K.Y."/>
            <person name="Wang M.Q."/>
            <person name="Kwok J.S."/>
            <person name="Zeng X."/>
            <person name="Yang Z."/>
            <person name="Xiao X.J."/>
            <person name="Lau C.P."/>
            <person name="Li Y."/>
            <person name="Huang Z.M."/>
            <person name="Ba J.G."/>
            <person name="Yim A.K."/>
            <person name="Ouyang C.Y."/>
            <person name="Ngai S.M."/>
            <person name="Chan T.F."/>
            <person name="Leung E.L."/>
            <person name="Liu L."/>
            <person name="Liu Z.G."/>
            <person name="Tsui S.K."/>
        </authorList>
    </citation>
    <scope>NUCLEOTIDE SEQUENCE [LARGE SCALE GENOMIC DNA]</scope>
    <source>
        <strain evidence="1">Derp</strain>
    </source>
</reference>
<dbReference type="Proteomes" id="UP000887458">
    <property type="component" value="Unassembled WGS sequence"/>
</dbReference>
<accession>A0ABQ8JEF8</accession>
<reference evidence="1 2" key="2">
    <citation type="journal article" date="2022" name="Mol. Biol. Evol.">
        <title>Comparative Genomics Reveals Insights into the Divergent Evolution of Astigmatic Mites and Household Pest Adaptations.</title>
        <authorList>
            <person name="Xiong Q."/>
            <person name="Wan A.T."/>
            <person name="Liu X."/>
            <person name="Fung C.S."/>
            <person name="Xiao X."/>
            <person name="Malainual N."/>
            <person name="Hou J."/>
            <person name="Wang L."/>
            <person name="Wang M."/>
            <person name="Yang K.Y."/>
            <person name="Cui Y."/>
            <person name="Leung E.L."/>
            <person name="Nong W."/>
            <person name="Shin S.K."/>
            <person name="Au S.W."/>
            <person name="Jeong K.Y."/>
            <person name="Chew F.T."/>
            <person name="Hui J.H."/>
            <person name="Leung T.F."/>
            <person name="Tungtrongchitr A."/>
            <person name="Zhong N."/>
            <person name="Liu Z."/>
            <person name="Tsui S.K."/>
        </authorList>
    </citation>
    <scope>NUCLEOTIDE SEQUENCE [LARGE SCALE GENOMIC DNA]</scope>
    <source>
        <strain evidence="1">Derp</strain>
    </source>
</reference>
<organism evidence="1 2">
    <name type="scientific">Dermatophagoides pteronyssinus</name>
    <name type="common">European house dust mite</name>
    <dbReference type="NCBI Taxonomy" id="6956"/>
    <lineage>
        <taxon>Eukaryota</taxon>
        <taxon>Metazoa</taxon>
        <taxon>Ecdysozoa</taxon>
        <taxon>Arthropoda</taxon>
        <taxon>Chelicerata</taxon>
        <taxon>Arachnida</taxon>
        <taxon>Acari</taxon>
        <taxon>Acariformes</taxon>
        <taxon>Sarcoptiformes</taxon>
        <taxon>Astigmata</taxon>
        <taxon>Psoroptidia</taxon>
        <taxon>Analgoidea</taxon>
        <taxon>Pyroglyphidae</taxon>
        <taxon>Dermatophagoidinae</taxon>
        <taxon>Dermatophagoides</taxon>
    </lineage>
</organism>
<proteinExistence type="predicted"/>
<evidence type="ECO:0000313" key="2">
    <source>
        <dbReference type="Proteomes" id="UP000887458"/>
    </source>
</evidence>
<evidence type="ECO:0000313" key="1">
    <source>
        <dbReference type="EMBL" id="KAH9420996.1"/>
    </source>
</evidence>
<protein>
    <submittedName>
        <fullName evidence="1">Uncharacterized protein</fullName>
    </submittedName>
</protein>
<dbReference type="EMBL" id="NJHN03000047">
    <property type="protein sequence ID" value="KAH9420996.1"/>
    <property type="molecule type" value="Genomic_DNA"/>
</dbReference>
<gene>
    <name evidence="1" type="ORF">DERP_001437</name>
</gene>
<sequence length="73" mass="8657">MISLKIKKNQHQYKTINKFNSDQMINYHDVINTQYADVNLFGLPSFLFFYTRPTQVIYIQVTTNFTSTDSNKQ</sequence>
<keyword evidence="2" id="KW-1185">Reference proteome</keyword>